<comment type="caution">
    <text evidence="3">The sequence shown here is derived from an EMBL/GenBank/DDBJ whole genome shotgun (WGS) entry which is preliminary data.</text>
</comment>
<proteinExistence type="inferred from homology"/>
<name>A0A8J3LUL0_9ACTN</name>
<accession>A0A8J3LUL0</accession>
<dbReference type="NCBIfam" id="TIGR02428">
    <property type="entry name" value="pcaJ_scoB_fam"/>
    <property type="match status" value="1"/>
</dbReference>
<dbReference type="Pfam" id="PF01144">
    <property type="entry name" value="CoA_trans"/>
    <property type="match status" value="1"/>
</dbReference>
<evidence type="ECO:0000256" key="1">
    <source>
        <dbReference type="ARBA" id="ARBA00007047"/>
    </source>
</evidence>
<comment type="similarity">
    <text evidence="1">Belongs to the 3-oxoacid CoA-transferase subunit B family.</text>
</comment>
<dbReference type="Proteomes" id="UP000630097">
    <property type="component" value="Unassembled WGS sequence"/>
</dbReference>
<dbReference type="InterPro" id="IPR004165">
    <property type="entry name" value="CoA_trans_fam_I"/>
</dbReference>
<dbReference type="PANTHER" id="PTHR13707">
    <property type="entry name" value="KETOACID-COENZYME A TRANSFERASE"/>
    <property type="match status" value="1"/>
</dbReference>
<keyword evidence="2 3" id="KW-0808">Transferase</keyword>
<sequence>MTWSRDEMAARAAAELTDGQHVNLGIGIPTLITGHLRDRAIMLHSENGIMGLGGYPLPGDEDADIINAGKETATTVAGSSFFDSAMSFAMIRGGHIEVAILGAMQVSVAGDLANWTDDGARVKGMGGAMDLSVGAKKVIAVMTHRTREGQLKLVRECSLPITARAAVSTVITDIGVFDVREDHFRLREIAPGVPALDPELSRMLRPGR</sequence>
<evidence type="ECO:0000313" key="4">
    <source>
        <dbReference type="Proteomes" id="UP000630097"/>
    </source>
</evidence>
<dbReference type="AlphaFoldDB" id="A0A8J3LUL0"/>
<dbReference type="InterPro" id="IPR012791">
    <property type="entry name" value="3-oxoacid_CoA-transf_B"/>
</dbReference>
<dbReference type="EMBL" id="BONV01000006">
    <property type="protein sequence ID" value="GIG79047.1"/>
    <property type="molecule type" value="Genomic_DNA"/>
</dbReference>
<organism evidence="3 4">
    <name type="scientific">Planotetraspora kaengkrachanensis</name>
    <dbReference type="NCBI Taxonomy" id="575193"/>
    <lineage>
        <taxon>Bacteria</taxon>
        <taxon>Bacillati</taxon>
        <taxon>Actinomycetota</taxon>
        <taxon>Actinomycetes</taxon>
        <taxon>Streptosporangiales</taxon>
        <taxon>Streptosporangiaceae</taxon>
        <taxon>Planotetraspora</taxon>
    </lineage>
</organism>
<dbReference type="GO" id="GO:0008410">
    <property type="term" value="F:CoA-transferase activity"/>
    <property type="evidence" value="ECO:0007669"/>
    <property type="project" value="InterPro"/>
</dbReference>
<evidence type="ECO:0000256" key="2">
    <source>
        <dbReference type="ARBA" id="ARBA00022679"/>
    </source>
</evidence>
<dbReference type="SMART" id="SM00882">
    <property type="entry name" value="CoA_trans"/>
    <property type="match status" value="1"/>
</dbReference>
<keyword evidence="4" id="KW-1185">Reference proteome</keyword>
<dbReference type="SUPFAM" id="SSF100950">
    <property type="entry name" value="NagB/RpiA/CoA transferase-like"/>
    <property type="match status" value="1"/>
</dbReference>
<protein>
    <submittedName>
        <fullName evidence="3">Succinyl-CoA--3-ketoacid-CoA transferase</fullName>
    </submittedName>
</protein>
<dbReference type="InterPro" id="IPR037171">
    <property type="entry name" value="NagB/RpiA_transferase-like"/>
</dbReference>
<dbReference type="RefSeq" id="WP_203882515.1">
    <property type="nucleotide sequence ID" value="NZ_BAABHH010000009.1"/>
</dbReference>
<evidence type="ECO:0000313" key="3">
    <source>
        <dbReference type="EMBL" id="GIG79047.1"/>
    </source>
</evidence>
<dbReference type="PANTHER" id="PTHR13707:SF57">
    <property type="entry name" value="SUCCINYL-COA:3-KETOACID COENZYME A TRANSFERASE SUBUNIT B-RELATED"/>
    <property type="match status" value="1"/>
</dbReference>
<gene>
    <name evidence="3" type="ORF">Pka01_21740</name>
</gene>
<dbReference type="Gene3D" id="3.40.1080.10">
    <property type="entry name" value="Glutaconate Coenzyme A-transferase"/>
    <property type="match status" value="1"/>
</dbReference>
<reference evidence="3 4" key="1">
    <citation type="submission" date="2021-01" db="EMBL/GenBank/DDBJ databases">
        <title>Whole genome shotgun sequence of Planotetraspora kaengkrachanensis NBRC 104272.</title>
        <authorList>
            <person name="Komaki H."/>
            <person name="Tamura T."/>
        </authorList>
    </citation>
    <scope>NUCLEOTIDE SEQUENCE [LARGE SCALE GENOMIC DNA]</scope>
    <source>
        <strain evidence="3 4">NBRC 104272</strain>
    </source>
</reference>